<keyword evidence="3" id="KW-1185">Reference proteome</keyword>
<dbReference type="EMBL" id="JH668605">
    <property type="protein sequence ID" value="KAG6459002.1"/>
    <property type="molecule type" value="Genomic_DNA"/>
</dbReference>
<gene>
    <name evidence="2" type="ORF">O3G_MSEX011162</name>
</gene>
<dbReference type="SMART" id="SM00700">
    <property type="entry name" value="JHBP"/>
    <property type="match status" value="1"/>
</dbReference>
<name>A0A922CUQ8_MANSE</name>
<protein>
    <submittedName>
        <fullName evidence="2">Uncharacterized protein</fullName>
    </submittedName>
</protein>
<comment type="caution">
    <text evidence="2">The sequence shown here is derived from an EMBL/GenBank/DDBJ whole genome shotgun (WGS) entry which is preliminary data.</text>
</comment>
<keyword evidence="1" id="KW-0732">Signal</keyword>
<dbReference type="PANTHER" id="PTHR11008">
    <property type="entry name" value="PROTEIN TAKEOUT-LIKE PROTEIN"/>
    <property type="match status" value="1"/>
</dbReference>
<accession>A0A922CUQ8</accession>
<organism evidence="2 3">
    <name type="scientific">Manduca sexta</name>
    <name type="common">Tobacco hawkmoth</name>
    <name type="synonym">Tobacco hornworm</name>
    <dbReference type="NCBI Taxonomy" id="7130"/>
    <lineage>
        <taxon>Eukaryota</taxon>
        <taxon>Metazoa</taxon>
        <taxon>Ecdysozoa</taxon>
        <taxon>Arthropoda</taxon>
        <taxon>Hexapoda</taxon>
        <taxon>Insecta</taxon>
        <taxon>Pterygota</taxon>
        <taxon>Neoptera</taxon>
        <taxon>Endopterygota</taxon>
        <taxon>Lepidoptera</taxon>
        <taxon>Glossata</taxon>
        <taxon>Ditrysia</taxon>
        <taxon>Bombycoidea</taxon>
        <taxon>Sphingidae</taxon>
        <taxon>Sphinginae</taxon>
        <taxon>Sphingini</taxon>
        <taxon>Manduca</taxon>
    </lineage>
</organism>
<feature type="chain" id="PRO_5038276803" evidence="1">
    <location>
        <begin position="16"/>
        <end position="464"/>
    </location>
</feature>
<dbReference type="Pfam" id="PF06585">
    <property type="entry name" value="JHBP"/>
    <property type="match status" value="2"/>
</dbReference>
<dbReference type="EMBL" id="JH668605">
    <property type="protein sequence ID" value="KAG6459004.1"/>
    <property type="molecule type" value="Genomic_DNA"/>
</dbReference>
<dbReference type="Proteomes" id="UP000791440">
    <property type="component" value="Unassembled WGS sequence"/>
</dbReference>
<dbReference type="AlphaFoldDB" id="A0A922CUQ8"/>
<sequence length="464" mass="51533">MKLLVLLTLAALAMGAPKDGVGKQQVFEMEYSDVSIDATSDNRNLLVNALIRQFFAFIRNIINNGWPLFGIPVLDPLNLKEFHLQVPAELLNLDLDLKNVLVKGLGQFIVHRSNLNLRQLSFDIDISFPVIHAEAEQYDLVGDMFTAIPLYGKGGAVFNADGFRFHAKLFLKQSEDGLIIDIGSLQYGTLNSKEYTKMKLVAYLMLFSVASGLSENEALSTPATGTLSPHGNQVTNTSCEANLPQTTEELLDKLLVLVQDIVENGQEHLGLPPLDPMKVDDYILVIPAGLIFLYLKLKGISAYGFGDFVIHESKLDIDNLTFDIDVEFPSLHIISDEYNLVGYLYTLIPLYGNGRAEFHIKRLRLAGKLYLEQSHDGKAVMIKKIDNSSYKIPYMKSNLSGVVGGGNVDAIVNALIEEVIIDYVNRFHGIIAAFTSKASVVFSNNVLHRFDTWCYIDALQAKIK</sequence>
<feature type="signal peptide" evidence="1">
    <location>
        <begin position="1"/>
        <end position="15"/>
    </location>
</feature>
<reference evidence="2" key="1">
    <citation type="journal article" date="2016" name="Insect Biochem. Mol. Biol.">
        <title>Multifaceted biological insights from a draft genome sequence of the tobacco hornworm moth, Manduca sexta.</title>
        <authorList>
            <person name="Kanost M.R."/>
            <person name="Arrese E.L."/>
            <person name="Cao X."/>
            <person name="Chen Y.R."/>
            <person name="Chellapilla S."/>
            <person name="Goldsmith M.R."/>
            <person name="Grosse-Wilde E."/>
            <person name="Heckel D.G."/>
            <person name="Herndon N."/>
            <person name="Jiang H."/>
            <person name="Papanicolaou A."/>
            <person name="Qu J."/>
            <person name="Soulages J.L."/>
            <person name="Vogel H."/>
            <person name="Walters J."/>
            <person name="Waterhouse R.M."/>
            <person name="Ahn S.J."/>
            <person name="Almeida F.C."/>
            <person name="An C."/>
            <person name="Aqrawi P."/>
            <person name="Bretschneider A."/>
            <person name="Bryant W.B."/>
            <person name="Bucks S."/>
            <person name="Chao H."/>
            <person name="Chevignon G."/>
            <person name="Christen J.M."/>
            <person name="Clarke D.F."/>
            <person name="Dittmer N.T."/>
            <person name="Ferguson L.C.F."/>
            <person name="Garavelou S."/>
            <person name="Gordon K.H.J."/>
            <person name="Gunaratna R.T."/>
            <person name="Han Y."/>
            <person name="Hauser F."/>
            <person name="He Y."/>
            <person name="Heidel-Fischer H."/>
            <person name="Hirsh A."/>
            <person name="Hu Y."/>
            <person name="Jiang H."/>
            <person name="Kalra D."/>
            <person name="Klinner C."/>
            <person name="Konig C."/>
            <person name="Kovar C."/>
            <person name="Kroll A.R."/>
            <person name="Kuwar S.S."/>
            <person name="Lee S.L."/>
            <person name="Lehman R."/>
            <person name="Li K."/>
            <person name="Li Z."/>
            <person name="Liang H."/>
            <person name="Lovelace S."/>
            <person name="Lu Z."/>
            <person name="Mansfield J.H."/>
            <person name="McCulloch K.J."/>
            <person name="Mathew T."/>
            <person name="Morton B."/>
            <person name="Muzny D.M."/>
            <person name="Neunemann D."/>
            <person name="Ongeri F."/>
            <person name="Pauchet Y."/>
            <person name="Pu L.L."/>
            <person name="Pyrousis I."/>
            <person name="Rao X.J."/>
            <person name="Redding A."/>
            <person name="Roesel C."/>
            <person name="Sanchez-Gracia A."/>
            <person name="Schaack S."/>
            <person name="Shukla A."/>
            <person name="Tetreau G."/>
            <person name="Wang Y."/>
            <person name="Xiong G.H."/>
            <person name="Traut W."/>
            <person name="Walsh T.K."/>
            <person name="Worley K.C."/>
            <person name="Wu D."/>
            <person name="Wu W."/>
            <person name="Wu Y.Q."/>
            <person name="Zhang X."/>
            <person name="Zou Z."/>
            <person name="Zucker H."/>
            <person name="Briscoe A.D."/>
            <person name="Burmester T."/>
            <person name="Clem R.J."/>
            <person name="Feyereisen R."/>
            <person name="Grimmelikhuijzen C.J.P."/>
            <person name="Hamodrakas S.J."/>
            <person name="Hansson B.S."/>
            <person name="Huguet E."/>
            <person name="Jermiin L.S."/>
            <person name="Lan Q."/>
            <person name="Lehman H.K."/>
            <person name="Lorenzen M."/>
            <person name="Merzendorfer H."/>
            <person name="Michalopoulos I."/>
            <person name="Morton D.B."/>
            <person name="Muthukrishnan S."/>
            <person name="Oakeshott J.G."/>
            <person name="Palmer W."/>
            <person name="Park Y."/>
            <person name="Passarelli A.L."/>
            <person name="Rozas J."/>
            <person name="Schwartz L.M."/>
            <person name="Smith W."/>
            <person name="Southgate A."/>
            <person name="Vilcinskas A."/>
            <person name="Vogt R."/>
            <person name="Wang P."/>
            <person name="Werren J."/>
            <person name="Yu X.Q."/>
            <person name="Zhou J.J."/>
            <person name="Brown S.J."/>
            <person name="Scherer S.E."/>
            <person name="Richards S."/>
            <person name="Blissard G.W."/>
        </authorList>
    </citation>
    <scope>NUCLEOTIDE SEQUENCE</scope>
</reference>
<dbReference type="PANTHER" id="PTHR11008:SF9">
    <property type="entry name" value="PROTEIN TAKEOUT-LIKE PROTEIN"/>
    <property type="match status" value="1"/>
</dbReference>
<evidence type="ECO:0000313" key="2">
    <source>
        <dbReference type="EMBL" id="KAG6459004.1"/>
    </source>
</evidence>
<reference evidence="2" key="2">
    <citation type="submission" date="2020-12" db="EMBL/GenBank/DDBJ databases">
        <authorList>
            <person name="Kanost M."/>
        </authorList>
    </citation>
    <scope>NUCLEOTIDE SEQUENCE</scope>
</reference>
<dbReference type="EMBL" id="JH668605">
    <property type="protein sequence ID" value="KAG6459003.1"/>
    <property type="molecule type" value="Genomic_DNA"/>
</dbReference>
<dbReference type="InterPro" id="IPR010562">
    <property type="entry name" value="Haemolymph_juvenile_hormone-bd"/>
</dbReference>
<dbReference type="EMBL" id="JH668605">
    <property type="protein sequence ID" value="KAG6459005.1"/>
    <property type="molecule type" value="Genomic_DNA"/>
</dbReference>
<evidence type="ECO:0000313" key="3">
    <source>
        <dbReference type="Proteomes" id="UP000791440"/>
    </source>
</evidence>
<proteinExistence type="predicted"/>
<evidence type="ECO:0000256" key="1">
    <source>
        <dbReference type="SAM" id="SignalP"/>
    </source>
</evidence>